<comment type="miscellaneous">
    <text evidence="14">Bacitracin is thought to be involved in the inhibition of peptidoglycan synthesis by sequestering undecaprenyl diphosphate, thereby reducing the pool of lipid carrier available.</text>
</comment>
<keyword evidence="7 14" id="KW-0378">Hydrolase</keyword>
<dbReference type="EC" id="3.6.1.27" evidence="3 14"/>
<evidence type="ECO:0000256" key="3">
    <source>
        <dbReference type="ARBA" id="ARBA00012374"/>
    </source>
</evidence>
<evidence type="ECO:0000256" key="8">
    <source>
        <dbReference type="ARBA" id="ARBA00022989"/>
    </source>
</evidence>
<dbReference type="PANTHER" id="PTHR30622:SF4">
    <property type="entry name" value="UNDECAPRENYL-DIPHOSPHATASE"/>
    <property type="match status" value="1"/>
</dbReference>
<keyword evidence="14" id="KW-0961">Cell wall biogenesis/degradation</keyword>
<reference evidence="15 16" key="1">
    <citation type="submission" date="2014-11" db="EMBL/GenBank/DDBJ databases">
        <title>Complete Genome Sequence of Pseudoalteromonas sp. Strain OCN003 Isolated from Kaneohe Bay, Oahu, Hawaii.</title>
        <authorList>
            <person name="Beurmann S."/>
            <person name="Videau P."/>
            <person name="Ushijima B."/>
            <person name="Smith A.M."/>
            <person name="Aeby G.S."/>
            <person name="Callahan S.M."/>
            <person name="Belcaid M."/>
        </authorList>
    </citation>
    <scope>NUCLEOTIDE SEQUENCE [LARGE SCALE GENOMIC DNA]</scope>
    <source>
        <strain evidence="15 16">OCN003</strain>
    </source>
</reference>
<evidence type="ECO:0000313" key="15">
    <source>
        <dbReference type="EMBL" id="AIY64689.1"/>
    </source>
</evidence>
<keyword evidence="9 14" id="KW-0472">Membrane</keyword>
<comment type="subcellular location">
    <subcellularLocation>
        <location evidence="1 14">Cell membrane</location>
        <topology evidence="1 14">Multi-pass membrane protein</topology>
    </subcellularLocation>
</comment>
<protein>
    <recommendedName>
        <fullName evidence="4 14">Undecaprenyl-diphosphatase</fullName>
        <ecNumber evidence="3 14">3.6.1.27</ecNumber>
    </recommendedName>
    <alternativeName>
        <fullName evidence="12 14">Bacitracin resistance protein</fullName>
    </alternativeName>
    <alternativeName>
        <fullName evidence="11 14">Undecaprenyl pyrophosphate phosphatase</fullName>
    </alternativeName>
</protein>
<evidence type="ECO:0000256" key="1">
    <source>
        <dbReference type="ARBA" id="ARBA00004651"/>
    </source>
</evidence>
<gene>
    <name evidence="14" type="primary">uppP</name>
    <name evidence="15" type="ORF">OM33_05690</name>
</gene>
<dbReference type="AlphaFoldDB" id="A0A0A7EDK2"/>
<feature type="transmembrane region" description="Helical" evidence="14">
    <location>
        <begin position="85"/>
        <end position="102"/>
    </location>
</feature>
<evidence type="ECO:0000256" key="7">
    <source>
        <dbReference type="ARBA" id="ARBA00022801"/>
    </source>
</evidence>
<keyword evidence="6 14" id="KW-0812">Transmembrane</keyword>
<dbReference type="Pfam" id="PF02673">
    <property type="entry name" value="BacA"/>
    <property type="match status" value="1"/>
</dbReference>
<dbReference type="RefSeq" id="WP_038639825.1">
    <property type="nucleotide sequence ID" value="NZ_CP009888.1"/>
</dbReference>
<accession>A0A0A7EDK2</accession>
<dbReference type="HAMAP" id="MF_01006">
    <property type="entry name" value="Undec_diphosphatase"/>
    <property type="match status" value="1"/>
</dbReference>
<dbReference type="HOGENOM" id="CLU_060296_1_0_6"/>
<dbReference type="STRING" id="1348114.OM33_05690"/>
<dbReference type="EMBL" id="CP009888">
    <property type="protein sequence ID" value="AIY64689.1"/>
    <property type="molecule type" value="Genomic_DNA"/>
</dbReference>
<comment type="similarity">
    <text evidence="2 14">Belongs to the UppP family.</text>
</comment>
<evidence type="ECO:0000256" key="6">
    <source>
        <dbReference type="ARBA" id="ARBA00022692"/>
    </source>
</evidence>
<name>A0A0A7EDK2_9GAMM</name>
<sequence length="271" mass="29108">MGLIEIIVLAVIQGLTEFLPISSSGHLILPSQLLGWEDQGQAFDIAVHVGTLFAVLIYFRKDVVEILSAWFKSCAGKGHTAESKLGWYIILATIPAGLVAGLAKDFIEANTRGAAVIATTTIVFGLALWYADIKAKENKNIFDIKWKAALLIGLAQAVALIPGTSRSGITITAGLLLGLDKKSAARFSFLMSIPVIGGLGLVMIIKLILDNTAVDWNALILGTVLSFVSAYTCIFLFLKFIERMGMLPFVIYRLILGVGLFALIGFGYISA</sequence>
<evidence type="ECO:0000256" key="14">
    <source>
        <dbReference type="HAMAP-Rule" id="MF_01006"/>
    </source>
</evidence>
<feature type="transmembrane region" description="Helical" evidence="14">
    <location>
        <begin position="151"/>
        <end position="177"/>
    </location>
</feature>
<keyword evidence="5 14" id="KW-1003">Cell membrane</keyword>
<organism evidence="15 16">
    <name type="scientific">Pseudoalteromonas piratica</name>
    <dbReference type="NCBI Taxonomy" id="1348114"/>
    <lineage>
        <taxon>Bacteria</taxon>
        <taxon>Pseudomonadati</taxon>
        <taxon>Pseudomonadota</taxon>
        <taxon>Gammaproteobacteria</taxon>
        <taxon>Alteromonadales</taxon>
        <taxon>Pseudoalteromonadaceae</taxon>
        <taxon>Pseudoalteromonas</taxon>
    </lineage>
</organism>
<evidence type="ECO:0000256" key="12">
    <source>
        <dbReference type="ARBA" id="ARBA00032932"/>
    </source>
</evidence>
<evidence type="ECO:0000256" key="13">
    <source>
        <dbReference type="ARBA" id="ARBA00047594"/>
    </source>
</evidence>
<evidence type="ECO:0000256" key="10">
    <source>
        <dbReference type="ARBA" id="ARBA00023251"/>
    </source>
</evidence>
<dbReference type="InterPro" id="IPR003824">
    <property type="entry name" value="UppP"/>
</dbReference>
<evidence type="ECO:0000256" key="11">
    <source>
        <dbReference type="ARBA" id="ARBA00032707"/>
    </source>
</evidence>
<evidence type="ECO:0000256" key="9">
    <source>
        <dbReference type="ARBA" id="ARBA00023136"/>
    </source>
</evidence>
<evidence type="ECO:0000256" key="4">
    <source>
        <dbReference type="ARBA" id="ARBA00021581"/>
    </source>
</evidence>
<feature type="transmembrane region" description="Helical" evidence="14">
    <location>
        <begin position="6"/>
        <end position="29"/>
    </location>
</feature>
<proteinExistence type="inferred from homology"/>
<keyword evidence="8 14" id="KW-1133">Transmembrane helix</keyword>
<dbReference type="NCBIfam" id="NF001393">
    <property type="entry name" value="PRK00281.2-4"/>
    <property type="match status" value="1"/>
</dbReference>
<feature type="transmembrane region" description="Helical" evidence="14">
    <location>
        <begin position="189"/>
        <end position="209"/>
    </location>
</feature>
<comment type="catalytic activity">
    <reaction evidence="13 14">
        <text>di-trans,octa-cis-undecaprenyl diphosphate + H2O = di-trans,octa-cis-undecaprenyl phosphate + phosphate + H(+)</text>
        <dbReference type="Rhea" id="RHEA:28094"/>
        <dbReference type="ChEBI" id="CHEBI:15377"/>
        <dbReference type="ChEBI" id="CHEBI:15378"/>
        <dbReference type="ChEBI" id="CHEBI:43474"/>
        <dbReference type="ChEBI" id="CHEBI:58405"/>
        <dbReference type="ChEBI" id="CHEBI:60392"/>
        <dbReference type="EC" id="3.6.1.27"/>
    </reaction>
</comment>
<dbReference type="GO" id="GO:0071555">
    <property type="term" value="P:cell wall organization"/>
    <property type="evidence" value="ECO:0007669"/>
    <property type="project" value="UniProtKB-KW"/>
</dbReference>
<feature type="transmembrane region" description="Helical" evidence="14">
    <location>
        <begin position="215"/>
        <end position="238"/>
    </location>
</feature>
<dbReference type="PANTHER" id="PTHR30622">
    <property type="entry name" value="UNDECAPRENYL-DIPHOSPHATASE"/>
    <property type="match status" value="1"/>
</dbReference>
<comment type="function">
    <text evidence="14">Catalyzes the dephosphorylation of undecaprenyl diphosphate (UPP). Confers resistance to bacitracin.</text>
</comment>
<evidence type="ECO:0000256" key="5">
    <source>
        <dbReference type="ARBA" id="ARBA00022475"/>
    </source>
</evidence>
<keyword evidence="14" id="KW-0133">Cell shape</keyword>
<feature type="transmembrane region" description="Helical" evidence="14">
    <location>
        <begin position="250"/>
        <end position="269"/>
    </location>
</feature>
<dbReference type="eggNOG" id="COG1968">
    <property type="taxonomic scope" value="Bacteria"/>
</dbReference>
<evidence type="ECO:0000256" key="2">
    <source>
        <dbReference type="ARBA" id="ARBA00010621"/>
    </source>
</evidence>
<dbReference type="GO" id="GO:0005886">
    <property type="term" value="C:plasma membrane"/>
    <property type="evidence" value="ECO:0007669"/>
    <property type="project" value="UniProtKB-SubCell"/>
</dbReference>
<feature type="transmembrane region" description="Helical" evidence="14">
    <location>
        <begin position="114"/>
        <end position="131"/>
    </location>
</feature>
<keyword evidence="10 14" id="KW-0046">Antibiotic resistance</keyword>
<dbReference type="OrthoDB" id="9808289at2"/>
<dbReference type="GO" id="GO:0046677">
    <property type="term" value="P:response to antibiotic"/>
    <property type="evidence" value="ECO:0007669"/>
    <property type="project" value="UniProtKB-UniRule"/>
</dbReference>
<evidence type="ECO:0000313" key="16">
    <source>
        <dbReference type="Proteomes" id="UP000030341"/>
    </source>
</evidence>
<dbReference type="GO" id="GO:0008360">
    <property type="term" value="P:regulation of cell shape"/>
    <property type="evidence" value="ECO:0007669"/>
    <property type="project" value="UniProtKB-KW"/>
</dbReference>
<feature type="transmembrane region" description="Helical" evidence="14">
    <location>
        <begin position="41"/>
        <end position="59"/>
    </location>
</feature>
<dbReference type="Proteomes" id="UP000030341">
    <property type="component" value="Chromosome 1"/>
</dbReference>
<keyword evidence="16" id="KW-1185">Reference proteome</keyword>
<keyword evidence="14" id="KW-0573">Peptidoglycan synthesis</keyword>
<dbReference type="GO" id="GO:0050380">
    <property type="term" value="F:undecaprenyl-diphosphatase activity"/>
    <property type="evidence" value="ECO:0007669"/>
    <property type="project" value="UniProtKB-UniRule"/>
</dbReference>
<dbReference type="GO" id="GO:0009252">
    <property type="term" value="P:peptidoglycan biosynthetic process"/>
    <property type="evidence" value="ECO:0007669"/>
    <property type="project" value="UniProtKB-KW"/>
</dbReference>
<dbReference type="KEGG" id="pseo:OM33_05690"/>
<dbReference type="NCBIfam" id="TIGR00753">
    <property type="entry name" value="undec_PP_bacA"/>
    <property type="match status" value="1"/>
</dbReference>